<dbReference type="InterPro" id="IPR007313">
    <property type="entry name" value="FxsA"/>
</dbReference>
<keyword evidence="2" id="KW-1133">Transmembrane helix</keyword>
<keyword evidence="2" id="KW-0472">Membrane</keyword>
<name>A0A1H9DMA9_9GAMM</name>
<dbReference type="PANTHER" id="PTHR35335">
    <property type="entry name" value="UPF0716 PROTEIN FXSA"/>
    <property type="match status" value="1"/>
</dbReference>
<evidence type="ECO:0000256" key="2">
    <source>
        <dbReference type="SAM" id="Phobius"/>
    </source>
</evidence>
<evidence type="ECO:0000256" key="1">
    <source>
        <dbReference type="SAM" id="MobiDB-lite"/>
    </source>
</evidence>
<keyword evidence="4" id="KW-1185">Reference proteome</keyword>
<feature type="compositionally biased region" description="Basic and acidic residues" evidence="1">
    <location>
        <begin position="143"/>
        <end position="156"/>
    </location>
</feature>
<feature type="transmembrane region" description="Helical" evidence="2">
    <location>
        <begin position="29"/>
        <end position="49"/>
    </location>
</feature>
<dbReference type="AlphaFoldDB" id="A0A1H9DMA9"/>
<evidence type="ECO:0000313" key="4">
    <source>
        <dbReference type="Proteomes" id="UP000199496"/>
    </source>
</evidence>
<dbReference type="EMBL" id="FOFO01000018">
    <property type="protein sequence ID" value="SEQ14559.1"/>
    <property type="molecule type" value="Genomic_DNA"/>
</dbReference>
<dbReference type="OrthoDB" id="9792788at2"/>
<dbReference type="Pfam" id="PF04186">
    <property type="entry name" value="FxsA"/>
    <property type="match status" value="1"/>
</dbReference>
<keyword evidence="2" id="KW-0812">Transmembrane</keyword>
<gene>
    <name evidence="3" type="ORF">SAMN05421693_11834</name>
</gene>
<proteinExistence type="predicted"/>
<feature type="transmembrane region" description="Helical" evidence="2">
    <location>
        <begin position="96"/>
        <end position="115"/>
    </location>
</feature>
<feature type="region of interest" description="Disordered" evidence="1">
    <location>
        <begin position="126"/>
        <end position="169"/>
    </location>
</feature>
<sequence length="169" mass="18647">MPVFPIFLLLFFTIPLIEIFVLIKVGGIIGIWATVGLVILTAVIGAFLLKQQGIATLTRIQRSMDQGQLPAQALVEGLFLVIGGALLLTPGFFTDAIGFACLLPLTRQTLAILMIRRGIFAAQTRYQARPHDQQPPEQGRGGRTIDGEWEREEPVRPEVASPEQSRDRE</sequence>
<dbReference type="PANTHER" id="PTHR35335:SF1">
    <property type="entry name" value="UPF0716 PROTEIN FXSA"/>
    <property type="match status" value="1"/>
</dbReference>
<organism evidence="3 4">
    <name type="scientific">Ectothiorhodospira magna</name>
    <dbReference type="NCBI Taxonomy" id="867345"/>
    <lineage>
        <taxon>Bacteria</taxon>
        <taxon>Pseudomonadati</taxon>
        <taxon>Pseudomonadota</taxon>
        <taxon>Gammaproteobacteria</taxon>
        <taxon>Chromatiales</taxon>
        <taxon>Ectothiorhodospiraceae</taxon>
        <taxon>Ectothiorhodospira</taxon>
    </lineage>
</organism>
<dbReference type="RefSeq" id="WP_090207482.1">
    <property type="nucleotide sequence ID" value="NZ_FOFO01000018.1"/>
</dbReference>
<dbReference type="STRING" id="867345.SAMN05421693_11834"/>
<dbReference type="GO" id="GO:0016020">
    <property type="term" value="C:membrane"/>
    <property type="evidence" value="ECO:0007669"/>
    <property type="project" value="InterPro"/>
</dbReference>
<feature type="transmembrane region" description="Helical" evidence="2">
    <location>
        <begin position="69"/>
        <end position="90"/>
    </location>
</feature>
<dbReference type="Proteomes" id="UP000199496">
    <property type="component" value="Unassembled WGS sequence"/>
</dbReference>
<protein>
    <submittedName>
        <fullName evidence="3">UPF0716 protein FxsA</fullName>
    </submittedName>
</protein>
<reference evidence="3 4" key="1">
    <citation type="submission" date="2016-10" db="EMBL/GenBank/DDBJ databases">
        <authorList>
            <person name="de Groot N.N."/>
        </authorList>
    </citation>
    <scope>NUCLEOTIDE SEQUENCE [LARGE SCALE GENOMIC DNA]</scope>
    <source>
        <strain evidence="3 4">B7-7</strain>
    </source>
</reference>
<accession>A0A1H9DMA9</accession>
<evidence type="ECO:0000313" key="3">
    <source>
        <dbReference type="EMBL" id="SEQ14559.1"/>
    </source>
</evidence>
<dbReference type="NCBIfam" id="NF008528">
    <property type="entry name" value="PRK11463.1-2"/>
    <property type="match status" value="1"/>
</dbReference>